<evidence type="ECO:0000256" key="1">
    <source>
        <dbReference type="SAM" id="Phobius"/>
    </source>
</evidence>
<protein>
    <recommendedName>
        <fullName evidence="4">Transmembrane protein 205</fullName>
    </recommendedName>
</protein>
<feature type="transmembrane region" description="Helical" evidence="1">
    <location>
        <begin position="189"/>
        <end position="208"/>
    </location>
</feature>
<dbReference type="PROSITE" id="PS51257">
    <property type="entry name" value="PROKAR_LIPOPROTEIN"/>
    <property type="match status" value="1"/>
</dbReference>
<keyword evidence="1" id="KW-1133">Transmembrane helix</keyword>
<dbReference type="AlphaFoldDB" id="A0AA88MEG1"/>
<dbReference type="Proteomes" id="UP001187415">
    <property type="component" value="Unassembled WGS sequence"/>
</dbReference>
<dbReference type="EMBL" id="JAUPFM010000013">
    <property type="protein sequence ID" value="KAK2833921.1"/>
    <property type="molecule type" value="Genomic_DNA"/>
</dbReference>
<gene>
    <name evidence="2" type="ORF">Q5P01_017810</name>
</gene>
<keyword evidence="1" id="KW-0472">Membrane</keyword>
<dbReference type="PANTHER" id="PTHR46916:SF2">
    <property type="entry name" value="TRANSMEMBRANE PROTEIN 205"/>
    <property type="match status" value="1"/>
</dbReference>
<keyword evidence="3" id="KW-1185">Reference proteome</keyword>
<organism evidence="2 3">
    <name type="scientific">Channa striata</name>
    <name type="common">Snakehead murrel</name>
    <name type="synonym">Ophicephalus striatus</name>
    <dbReference type="NCBI Taxonomy" id="64152"/>
    <lineage>
        <taxon>Eukaryota</taxon>
        <taxon>Metazoa</taxon>
        <taxon>Chordata</taxon>
        <taxon>Craniata</taxon>
        <taxon>Vertebrata</taxon>
        <taxon>Euteleostomi</taxon>
        <taxon>Actinopterygii</taxon>
        <taxon>Neopterygii</taxon>
        <taxon>Teleostei</taxon>
        <taxon>Neoteleostei</taxon>
        <taxon>Acanthomorphata</taxon>
        <taxon>Anabantaria</taxon>
        <taxon>Anabantiformes</taxon>
        <taxon>Channoidei</taxon>
        <taxon>Channidae</taxon>
        <taxon>Channa</taxon>
    </lineage>
</organism>
<keyword evidence="1" id="KW-0812">Transmembrane</keyword>
<dbReference type="InterPro" id="IPR042623">
    <property type="entry name" value="TMEM205"/>
</dbReference>
<comment type="caution">
    <text evidence="2">The sequence shown here is derived from an EMBL/GenBank/DDBJ whole genome shotgun (WGS) entry which is preliminary data.</text>
</comment>
<sequence>MLRAAAGMRMQRLSQGASNWGGACGYKTCGRWTSGPTNVRGIGLTVTSHTVDHGHRGGPERRDQGAAPAGDFFLLGHAGVGLLHCRLGTGVAGESAHLWLRAEELLDGHETLQMLFYFVAVITAALNAKWFGPAITDVALQMREVEKEHGLGNQIGTASHKEMYAKLRQQDPKYRAFRSTFNRYHGLSMFSNFTGFFCTSINLIYIALKLPTF</sequence>
<name>A0AA88MEG1_CHASR</name>
<dbReference type="PANTHER" id="PTHR46916">
    <property type="entry name" value="TRANSMEMBRANE PROTEIN 205"/>
    <property type="match status" value="1"/>
</dbReference>
<accession>A0AA88MEG1</accession>
<evidence type="ECO:0000313" key="2">
    <source>
        <dbReference type="EMBL" id="KAK2833921.1"/>
    </source>
</evidence>
<evidence type="ECO:0000313" key="3">
    <source>
        <dbReference type="Proteomes" id="UP001187415"/>
    </source>
</evidence>
<evidence type="ECO:0008006" key="4">
    <source>
        <dbReference type="Google" id="ProtNLM"/>
    </source>
</evidence>
<reference evidence="2" key="1">
    <citation type="submission" date="2023-07" db="EMBL/GenBank/DDBJ databases">
        <title>Chromosome-level Genome Assembly of Striped Snakehead (Channa striata).</title>
        <authorList>
            <person name="Liu H."/>
        </authorList>
    </citation>
    <scope>NUCLEOTIDE SEQUENCE</scope>
    <source>
        <strain evidence="2">Gz</strain>
        <tissue evidence="2">Muscle</tissue>
    </source>
</reference>
<proteinExistence type="predicted"/>